<organism evidence="1 2">
    <name type="scientific">Nephila pilipes</name>
    <name type="common">Giant wood spider</name>
    <name type="synonym">Nephila maculata</name>
    <dbReference type="NCBI Taxonomy" id="299642"/>
    <lineage>
        <taxon>Eukaryota</taxon>
        <taxon>Metazoa</taxon>
        <taxon>Ecdysozoa</taxon>
        <taxon>Arthropoda</taxon>
        <taxon>Chelicerata</taxon>
        <taxon>Arachnida</taxon>
        <taxon>Araneae</taxon>
        <taxon>Araneomorphae</taxon>
        <taxon>Entelegynae</taxon>
        <taxon>Araneoidea</taxon>
        <taxon>Nephilidae</taxon>
        <taxon>Nephila</taxon>
    </lineage>
</organism>
<dbReference type="EMBL" id="BMAW01085526">
    <property type="protein sequence ID" value="GFU43381.1"/>
    <property type="molecule type" value="Genomic_DNA"/>
</dbReference>
<gene>
    <name evidence="1" type="ORF">NPIL_2541</name>
</gene>
<dbReference type="AlphaFoldDB" id="A0A8X6QXS3"/>
<reference evidence="1" key="1">
    <citation type="submission" date="2020-08" db="EMBL/GenBank/DDBJ databases">
        <title>Multicomponent nature underlies the extraordinary mechanical properties of spider dragline silk.</title>
        <authorList>
            <person name="Kono N."/>
            <person name="Nakamura H."/>
            <person name="Mori M."/>
            <person name="Yoshida Y."/>
            <person name="Ohtoshi R."/>
            <person name="Malay A.D."/>
            <person name="Moran D.A.P."/>
            <person name="Tomita M."/>
            <person name="Numata K."/>
            <person name="Arakawa K."/>
        </authorList>
    </citation>
    <scope>NUCLEOTIDE SEQUENCE</scope>
</reference>
<proteinExistence type="predicted"/>
<name>A0A8X6QXS3_NEPPI</name>
<protein>
    <submittedName>
        <fullName evidence="1">Uncharacterized protein</fullName>
    </submittedName>
</protein>
<evidence type="ECO:0000313" key="1">
    <source>
        <dbReference type="EMBL" id="GFU43381.1"/>
    </source>
</evidence>
<comment type="caution">
    <text evidence="1">The sequence shown here is derived from an EMBL/GenBank/DDBJ whole genome shotgun (WGS) entry which is preliminary data.</text>
</comment>
<accession>A0A8X6QXS3</accession>
<evidence type="ECO:0000313" key="2">
    <source>
        <dbReference type="Proteomes" id="UP000887013"/>
    </source>
</evidence>
<sequence length="135" mass="15502">MEILMDCKSHNTSRPTTPNQDLLKETCETLKAVQRKIKRLIHFRDKVHALLKSNRRHPDHAETDEQFQSYQLLLSKAQNDLTKAEGEYSTLPTYSINGCPTHSALPIAPEKLMRKNNAQMKKDEEGYISPLAEKL</sequence>
<dbReference type="Proteomes" id="UP000887013">
    <property type="component" value="Unassembled WGS sequence"/>
</dbReference>
<keyword evidence="2" id="KW-1185">Reference proteome</keyword>